<dbReference type="Gene3D" id="3.60.15.10">
    <property type="entry name" value="Ribonuclease Z/Hydroxyacylglutathione hydrolase-like"/>
    <property type="match status" value="1"/>
</dbReference>
<reference evidence="3 5" key="2">
    <citation type="submission" date="2019-07" db="EMBL/GenBank/DDBJ databases">
        <title>Draft genome of two Muricauda strains isolated from deep sea.</title>
        <authorList>
            <person name="Sun C."/>
        </authorList>
    </citation>
    <scope>NUCLEOTIDE SEQUENCE [LARGE SCALE GENOMIC DNA]</scope>
    <source>
        <strain evidence="3 5">72</strain>
    </source>
</reference>
<keyword evidence="2" id="KW-0378">Hydrolase</keyword>
<evidence type="ECO:0000313" key="5">
    <source>
        <dbReference type="Proteomes" id="UP000321621"/>
    </source>
</evidence>
<protein>
    <submittedName>
        <fullName evidence="2">MBL fold metallo-hydrolase</fullName>
    </submittedName>
</protein>
<gene>
    <name evidence="2" type="ORF">D2V05_03065</name>
    <name evidence="3" type="ORF">FQ017_03050</name>
</gene>
<dbReference type="InterPro" id="IPR001279">
    <property type="entry name" value="Metallo-B-lactamas"/>
</dbReference>
<evidence type="ECO:0000313" key="2">
    <source>
        <dbReference type="EMBL" id="RIV46952.1"/>
    </source>
</evidence>
<feature type="domain" description="Metallo-beta-lactamase" evidence="1">
    <location>
        <begin position="85"/>
        <end position="283"/>
    </location>
</feature>
<comment type="caution">
    <text evidence="2">The sequence shown here is derived from an EMBL/GenBank/DDBJ whole genome shotgun (WGS) entry which is preliminary data.</text>
</comment>
<accession>A0A3A1NL39</accession>
<name>A0A3A1NL39_9FLAO</name>
<dbReference type="SUPFAM" id="SSF56281">
    <property type="entry name" value="Metallo-hydrolase/oxidoreductase"/>
    <property type="match status" value="1"/>
</dbReference>
<dbReference type="EMBL" id="VNWK01000009">
    <property type="protein sequence ID" value="TXJ99841.1"/>
    <property type="molecule type" value="Genomic_DNA"/>
</dbReference>
<dbReference type="Proteomes" id="UP000266691">
    <property type="component" value="Unassembled WGS sequence"/>
</dbReference>
<proteinExistence type="predicted"/>
<dbReference type="AlphaFoldDB" id="A0A3A1NL39"/>
<dbReference type="RefSeq" id="WP_119646089.1">
    <property type="nucleotide sequence ID" value="NZ_QXFI01000009.1"/>
</dbReference>
<dbReference type="InterPro" id="IPR036866">
    <property type="entry name" value="RibonucZ/Hydroxyglut_hydro"/>
</dbReference>
<keyword evidence="5" id="KW-1185">Reference proteome</keyword>
<dbReference type="OrthoDB" id="9800940at2"/>
<dbReference type="PANTHER" id="PTHR42663">
    <property type="entry name" value="HYDROLASE C777.06C-RELATED-RELATED"/>
    <property type="match status" value="1"/>
</dbReference>
<dbReference type="PROSITE" id="PS51257">
    <property type="entry name" value="PROKAR_LIPOPROTEIN"/>
    <property type="match status" value="1"/>
</dbReference>
<dbReference type="GO" id="GO:0016787">
    <property type="term" value="F:hydrolase activity"/>
    <property type="evidence" value="ECO:0007669"/>
    <property type="project" value="UniProtKB-KW"/>
</dbReference>
<dbReference type="PANTHER" id="PTHR42663:SF6">
    <property type="entry name" value="HYDROLASE C777.06C-RELATED"/>
    <property type="match status" value="1"/>
</dbReference>
<evidence type="ECO:0000313" key="4">
    <source>
        <dbReference type="Proteomes" id="UP000266691"/>
    </source>
</evidence>
<sequence length="319" mass="35778">MKTYVFALILILVSCKEKLSGELGQNAPLEVQSVVTLRILGTVQDGGSPHIGCKKSCCADLFNNPDSDRKVVSLGIVDHENNKSYLFEATPDITSQMKLLKELSGRTDETPSGIFMTHAHIGHYTGLMYLGREALGAKGVPVYAMPKMKAFLENNGPWDQLVALNNIKIHPLQNERPIVLTKNIVVTPFIVPHRDEYSETVGFKIDGPKKSILFIPDIDKWSRWNKDIVAEIKNVDLAFLDATFFDGDEINTRNISEIPHPFVVESMDLFQSLPNSEKSKIHFIHFNHTNGLLIKDSNQQKKVLENGFNIATFNQEFAL</sequence>
<dbReference type="EMBL" id="QXFI01000009">
    <property type="protein sequence ID" value="RIV46952.1"/>
    <property type="molecule type" value="Genomic_DNA"/>
</dbReference>
<evidence type="ECO:0000313" key="3">
    <source>
        <dbReference type="EMBL" id="TXJ99841.1"/>
    </source>
</evidence>
<organism evidence="2 4">
    <name type="scientific">Flagellimonas pelagia</name>
    <dbReference type="NCBI Taxonomy" id="2306998"/>
    <lineage>
        <taxon>Bacteria</taxon>
        <taxon>Pseudomonadati</taxon>
        <taxon>Bacteroidota</taxon>
        <taxon>Flavobacteriia</taxon>
        <taxon>Flavobacteriales</taxon>
        <taxon>Flavobacteriaceae</taxon>
        <taxon>Flagellimonas</taxon>
    </lineage>
</organism>
<dbReference type="Pfam" id="PF12706">
    <property type="entry name" value="Lactamase_B_2"/>
    <property type="match status" value="1"/>
</dbReference>
<dbReference type="Proteomes" id="UP000321621">
    <property type="component" value="Unassembled WGS sequence"/>
</dbReference>
<evidence type="ECO:0000259" key="1">
    <source>
        <dbReference type="Pfam" id="PF12706"/>
    </source>
</evidence>
<reference evidence="2 4" key="1">
    <citation type="submission" date="2018-08" db="EMBL/GenBank/DDBJ databases">
        <title>Proposal of Muricauda 72 sp.nov. and Muricauda NH166 sp.nov., isolated from seawater.</title>
        <authorList>
            <person name="Cheng H."/>
            <person name="Wu Y.-H."/>
            <person name="Guo L.-L."/>
            <person name="Xu X.-W."/>
        </authorList>
    </citation>
    <scope>NUCLEOTIDE SEQUENCE [LARGE SCALE GENOMIC DNA]</scope>
    <source>
        <strain evidence="2 4">72</strain>
    </source>
</reference>